<dbReference type="AlphaFoldDB" id="A0A8J3AIS4"/>
<evidence type="ECO:0000313" key="1">
    <source>
        <dbReference type="EMBL" id="GGI11234.1"/>
    </source>
</evidence>
<comment type="caution">
    <text evidence="1">The sequence shown here is derived from an EMBL/GenBank/DDBJ whole genome shotgun (WGS) entry which is preliminary data.</text>
</comment>
<dbReference type="EMBL" id="BMHB01000001">
    <property type="protein sequence ID" value="GGI11234.1"/>
    <property type="molecule type" value="Genomic_DNA"/>
</dbReference>
<organism evidence="1 2">
    <name type="scientific">Gottfriedia solisilvae</name>
    <dbReference type="NCBI Taxonomy" id="1516104"/>
    <lineage>
        <taxon>Bacteria</taxon>
        <taxon>Bacillati</taxon>
        <taxon>Bacillota</taxon>
        <taxon>Bacilli</taxon>
        <taxon>Bacillales</taxon>
        <taxon>Bacillaceae</taxon>
        <taxon>Gottfriedia</taxon>
    </lineage>
</organism>
<gene>
    <name evidence="1" type="ORF">GCM10007380_06810</name>
</gene>
<accession>A0A8J3AIS4</accession>
<dbReference type="Proteomes" id="UP000626244">
    <property type="component" value="Unassembled WGS sequence"/>
</dbReference>
<protein>
    <submittedName>
        <fullName evidence="1">Uncharacterized protein</fullName>
    </submittedName>
</protein>
<keyword evidence="2" id="KW-1185">Reference proteome</keyword>
<sequence>MEKNIWDVDFLKQVVKRLCKINIINIISPQKPKYDIIEKVMVIKNDLKDGVDLDCFNMLNLI</sequence>
<evidence type="ECO:0000313" key="2">
    <source>
        <dbReference type="Proteomes" id="UP000626244"/>
    </source>
</evidence>
<proteinExistence type="predicted"/>
<name>A0A8J3AIS4_9BACI</name>
<dbReference type="RefSeq" id="WP_087998942.1">
    <property type="nucleotide sequence ID" value="NZ_BMHB01000001.1"/>
</dbReference>
<dbReference type="OrthoDB" id="2927254at2"/>
<reference evidence="2" key="1">
    <citation type="journal article" date="2019" name="Int. J. Syst. Evol. Microbiol.">
        <title>The Global Catalogue of Microorganisms (GCM) 10K type strain sequencing project: providing services to taxonomists for standard genome sequencing and annotation.</title>
        <authorList>
            <consortium name="The Broad Institute Genomics Platform"/>
            <consortium name="The Broad Institute Genome Sequencing Center for Infectious Disease"/>
            <person name="Wu L."/>
            <person name="Ma J."/>
        </authorList>
    </citation>
    <scope>NUCLEOTIDE SEQUENCE [LARGE SCALE GENOMIC DNA]</scope>
    <source>
        <strain evidence="2">CGMCC 1.14993</strain>
    </source>
</reference>